<evidence type="ECO:0000256" key="3">
    <source>
        <dbReference type="ARBA" id="ARBA00036607"/>
    </source>
</evidence>
<dbReference type="InterPro" id="IPR020103">
    <property type="entry name" value="PsdUridine_synth_cat_dom_sf"/>
</dbReference>
<evidence type="ECO:0000313" key="11">
    <source>
        <dbReference type="EMBL" id="MFK7160278.1"/>
    </source>
</evidence>
<dbReference type="PANTHER" id="PTHR21600:SF56">
    <property type="entry name" value="TRNA PSEUDOURIDINE SYNTHASE C"/>
    <property type="match status" value="1"/>
</dbReference>
<dbReference type="InterPro" id="IPR006224">
    <property type="entry name" value="PsdUridine_synth_RluA-like_CS"/>
</dbReference>
<keyword evidence="12" id="KW-1185">Reference proteome</keyword>
<dbReference type="InterPro" id="IPR050188">
    <property type="entry name" value="RluA_PseudoU_synthase"/>
</dbReference>
<evidence type="ECO:0000256" key="6">
    <source>
        <dbReference type="ARBA" id="ARBA00040675"/>
    </source>
</evidence>
<dbReference type="Gene3D" id="3.30.2350.10">
    <property type="entry name" value="Pseudouridine synthase"/>
    <property type="match status" value="1"/>
</dbReference>
<comment type="catalytic activity">
    <reaction evidence="3">
        <text>uridine(65) in tRNA = pseudouridine(65) in tRNA</text>
        <dbReference type="Rhea" id="RHEA:42536"/>
        <dbReference type="Rhea" id="RHEA-COMP:10103"/>
        <dbReference type="Rhea" id="RHEA-COMP:10104"/>
        <dbReference type="ChEBI" id="CHEBI:65314"/>
        <dbReference type="ChEBI" id="CHEBI:65315"/>
        <dbReference type="EC" id="5.4.99.26"/>
    </reaction>
</comment>
<dbReference type="EC" id="5.4.99.26" evidence="5"/>
<sequence length="256" mass="29110">MLNDQPLRCLYRDEALLVVHKPAGLLVHPSAIDRHETEFALHYARELAGQKVFPVHRLDKPTSGLLVFALSSQVASTLGQAMMAREVEKQYLAVVRGWPAAAGRIDHPLKRDPVNKQDRREQPIQSAVSDYQCLAQVELPIQVDRYPSTRYALVQIQPHEGRKHQLRRHLKHLGHPILGDVKQGKGPHNRYMEHTFGRGLWLACVQMRFAHPLTGAPLCLDAPLEARFTPLLQAWGWWDDVPSAWQPRGERLLLGK</sequence>
<reference evidence="11 12" key="1">
    <citation type="submission" date="2024-02" db="EMBL/GenBank/DDBJ databases">
        <title>Marinospirillum sp. MEB 164 isolated from Lonar lake sediment.</title>
        <authorList>
            <person name="Joshi A."/>
            <person name="Thite S."/>
        </authorList>
    </citation>
    <scope>NUCLEOTIDE SEQUENCE [LARGE SCALE GENOMIC DNA]</scope>
    <source>
        <strain evidence="11 12">MEB164</strain>
    </source>
</reference>
<evidence type="ECO:0000256" key="8">
    <source>
        <dbReference type="ARBA" id="ARBA00041975"/>
    </source>
</evidence>
<gene>
    <name evidence="11" type="ORF">V6U78_04420</name>
</gene>
<protein>
    <recommendedName>
        <fullName evidence="6">tRNA pseudouridine synthase C</fullName>
        <ecNumber evidence="5">5.4.99.26</ecNumber>
    </recommendedName>
    <alternativeName>
        <fullName evidence="8">tRNA pseudouridine(65) synthase</fullName>
    </alternativeName>
    <alternativeName>
        <fullName evidence="9">tRNA pseudouridylate synthase C</fullName>
    </alternativeName>
    <alternativeName>
        <fullName evidence="7">tRNA-uridine isomerase C</fullName>
    </alternativeName>
</protein>
<evidence type="ECO:0000256" key="2">
    <source>
        <dbReference type="ARBA" id="ARBA00023235"/>
    </source>
</evidence>
<keyword evidence="1" id="KW-0819">tRNA processing</keyword>
<organism evidence="11 12">
    <name type="scientific">Marinospirillum alkalitolerans</name>
    <dbReference type="NCBI Taxonomy" id="3123374"/>
    <lineage>
        <taxon>Bacteria</taxon>
        <taxon>Pseudomonadati</taxon>
        <taxon>Pseudomonadota</taxon>
        <taxon>Gammaproteobacteria</taxon>
        <taxon>Oceanospirillales</taxon>
        <taxon>Oceanospirillaceae</taxon>
        <taxon>Marinospirillum</taxon>
    </lineage>
</organism>
<dbReference type="PROSITE" id="PS01129">
    <property type="entry name" value="PSI_RLU"/>
    <property type="match status" value="1"/>
</dbReference>
<proteinExistence type="predicted"/>
<evidence type="ECO:0000259" key="10">
    <source>
        <dbReference type="Pfam" id="PF00849"/>
    </source>
</evidence>
<keyword evidence="2" id="KW-0413">Isomerase</keyword>
<evidence type="ECO:0000256" key="7">
    <source>
        <dbReference type="ARBA" id="ARBA00041803"/>
    </source>
</evidence>
<comment type="caution">
    <text evidence="11">The sequence shown here is derived from an EMBL/GenBank/DDBJ whole genome shotgun (WGS) entry which is preliminary data.</text>
</comment>
<evidence type="ECO:0000313" key="12">
    <source>
        <dbReference type="Proteomes" id="UP001621714"/>
    </source>
</evidence>
<dbReference type="PANTHER" id="PTHR21600">
    <property type="entry name" value="MITOCHONDRIAL RNA PSEUDOURIDINE SYNTHASE"/>
    <property type="match status" value="1"/>
</dbReference>
<dbReference type="EMBL" id="JBANFI010000002">
    <property type="protein sequence ID" value="MFK7160278.1"/>
    <property type="molecule type" value="Genomic_DNA"/>
</dbReference>
<comment type="function">
    <text evidence="4">Responsible for synthesis of pseudouridine from uracil-65 in transfer RNAs.</text>
</comment>
<dbReference type="InterPro" id="IPR006145">
    <property type="entry name" value="PsdUridine_synth_RsuA/RluA"/>
</dbReference>
<dbReference type="RefSeq" id="WP_405337664.1">
    <property type="nucleotide sequence ID" value="NZ_JBANFI010000002.1"/>
</dbReference>
<accession>A0ABW8PXA6</accession>
<evidence type="ECO:0000256" key="9">
    <source>
        <dbReference type="ARBA" id="ARBA00043049"/>
    </source>
</evidence>
<dbReference type="Proteomes" id="UP001621714">
    <property type="component" value="Unassembled WGS sequence"/>
</dbReference>
<feature type="domain" description="Pseudouridine synthase RsuA/RluA-like" evidence="10">
    <location>
        <begin position="16"/>
        <end position="172"/>
    </location>
</feature>
<dbReference type="SUPFAM" id="SSF55120">
    <property type="entry name" value="Pseudouridine synthase"/>
    <property type="match status" value="1"/>
</dbReference>
<dbReference type="Pfam" id="PF00849">
    <property type="entry name" value="PseudoU_synth_2"/>
    <property type="match status" value="1"/>
</dbReference>
<evidence type="ECO:0000256" key="1">
    <source>
        <dbReference type="ARBA" id="ARBA00022694"/>
    </source>
</evidence>
<evidence type="ECO:0000256" key="4">
    <source>
        <dbReference type="ARBA" id="ARBA00037670"/>
    </source>
</evidence>
<evidence type="ECO:0000256" key="5">
    <source>
        <dbReference type="ARBA" id="ARBA00038943"/>
    </source>
</evidence>
<name>A0ABW8PXA6_9GAMM</name>